<dbReference type="GO" id="GO:0051536">
    <property type="term" value="F:iron-sulfur cluster binding"/>
    <property type="evidence" value="ECO:0007669"/>
    <property type="project" value="UniProtKB-KW"/>
</dbReference>
<protein>
    <recommendedName>
        <fullName evidence="7">Radical SAM protein</fullName>
    </recommendedName>
</protein>
<dbReference type="CDD" id="cd01335">
    <property type="entry name" value="Radical_SAM"/>
    <property type="match status" value="1"/>
</dbReference>
<keyword evidence="4" id="KW-0411">Iron-sulfur</keyword>
<dbReference type="SFLD" id="SFLDS00029">
    <property type="entry name" value="Radical_SAM"/>
    <property type="match status" value="1"/>
</dbReference>
<dbReference type="Gene3D" id="3.20.20.70">
    <property type="entry name" value="Aldolase class I"/>
    <property type="match status" value="1"/>
</dbReference>
<dbReference type="InterPro" id="IPR007197">
    <property type="entry name" value="rSAM"/>
</dbReference>
<keyword evidence="1" id="KW-0949">S-adenosyl-L-methionine</keyword>
<comment type="caution">
    <text evidence="5">The sequence shown here is derived from an EMBL/GenBank/DDBJ whole genome shotgun (WGS) entry which is preliminary data.</text>
</comment>
<evidence type="ECO:0000256" key="3">
    <source>
        <dbReference type="ARBA" id="ARBA00023004"/>
    </source>
</evidence>
<dbReference type="SUPFAM" id="SSF102114">
    <property type="entry name" value="Radical SAM enzymes"/>
    <property type="match status" value="1"/>
</dbReference>
<dbReference type="AlphaFoldDB" id="A0A8J3N5Y9"/>
<evidence type="ECO:0000256" key="1">
    <source>
        <dbReference type="ARBA" id="ARBA00022691"/>
    </source>
</evidence>
<keyword evidence="6" id="KW-1185">Reference proteome</keyword>
<sequence length="283" mass="32904">MKLSILYRGPLSSCNYGCDYCPFAKHRETYEEHQHDQQALERFLDWVTGRSEDQIGIFFTPWGEALIRKRYQDAFVRLSALPQVTKVAIQTNLSSRLDWVERCTKEKIALWTTYHPSQTSRERFLAKCRELVAREVRFSVGVVGLPEHMEEIKALRQELPEQVYLWINAYKRHPYTANEMDCLSKIDPLFPLNTRHYPSLGHACHAGESVISVDGDGTMRRCHFIKTPIGNLYDANFEQCLTERICTNTTCHCHIGYVHMPELHLDEVFGDGILERIPAQQIW</sequence>
<dbReference type="NCBIfam" id="NF038073">
    <property type="entry name" value="rSAM_STM4011"/>
    <property type="match status" value="1"/>
</dbReference>
<dbReference type="InterPro" id="IPR047771">
    <property type="entry name" value="Radical_SAM_STM4011-like"/>
</dbReference>
<gene>
    <name evidence="5" type="ORF">KSF_070310</name>
</gene>
<evidence type="ECO:0008006" key="7">
    <source>
        <dbReference type="Google" id="ProtNLM"/>
    </source>
</evidence>
<keyword evidence="2" id="KW-0479">Metal-binding</keyword>
<dbReference type="GO" id="GO:0003824">
    <property type="term" value="F:catalytic activity"/>
    <property type="evidence" value="ECO:0007669"/>
    <property type="project" value="InterPro"/>
</dbReference>
<accession>A0A8J3N5Y9</accession>
<evidence type="ECO:0000256" key="2">
    <source>
        <dbReference type="ARBA" id="ARBA00022723"/>
    </source>
</evidence>
<evidence type="ECO:0000256" key="4">
    <source>
        <dbReference type="ARBA" id="ARBA00023014"/>
    </source>
</evidence>
<reference evidence="5" key="1">
    <citation type="submission" date="2020-10" db="EMBL/GenBank/DDBJ databases">
        <title>Taxonomic study of unclassified bacteria belonging to the class Ktedonobacteria.</title>
        <authorList>
            <person name="Yabe S."/>
            <person name="Wang C.M."/>
            <person name="Zheng Y."/>
            <person name="Sakai Y."/>
            <person name="Cavaletti L."/>
            <person name="Monciardini P."/>
            <person name="Donadio S."/>
        </authorList>
    </citation>
    <scope>NUCLEOTIDE SEQUENCE</scope>
    <source>
        <strain evidence="5">ID150040</strain>
    </source>
</reference>
<proteinExistence type="predicted"/>
<dbReference type="InterPro" id="IPR013785">
    <property type="entry name" value="Aldolase_TIM"/>
</dbReference>
<dbReference type="InterPro" id="IPR058240">
    <property type="entry name" value="rSAM_sf"/>
</dbReference>
<organism evidence="5 6">
    <name type="scientific">Reticulibacter mediterranei</name>
    <dbReference type="NCBI Taxonomy" id="2778369"/>
    <lineage>
        <taxon>Bacteria</taxon>
        <taxon>Bacillati</taxon>
        <taxon>Chloroflexota</taxon>
        <taxon>Ktedonobacteria</taxon>
        <taxon>Ktedonobacterales</taxon>
        <taxon>Reticulibacteraceae</taxon>
        <taxon>Reticulibacter</taxon>
    </lineage>
</organism>
<dbReference type="EMBL" id="BNJK01000001">
    <property type="protein sequence ID" value="GHO96983.1"/>
    <property type="molecule type" value="Genomic_DNA"/>
</dbReference>
<dbReference type="GO" id="GO:0046872">
    <property type="term" value="F:metal ion binding"/>
    <property type="evidence" value="ECO:0007669"/>
    <property type="project" value="UniProtKB-KW"/>
</dbReference>
<dbReference type="RefSeq" id="WP_220207571.1">
    <property type="nucleotide sequence ID" value="NZ_BNJK01000001.1"/>
</dbReference>
<name>A0A8J3N5Y9_9CHLR</name>
<keyword evidence="3" id="KW-0408">Iron</keyword>
<dbReference type="Proteomes" id="UP000597444">
    <property type="component" value="Unassembled WGS sequence"/>
</dbReference>
<evidence type="ECO:0000313" key="5">
    <source>
        <dbReference type="EMBL" id="GHO96983.1"/>
    </source>
</evidence>
<evidence type="ECO:0000313" key="6">
    <source>
        <dbReference type="Proteomes" id="UP000597444"/>
    </source>
</evidence>